<dbReference type="Proteomes" id="UP000022910">
    <property type="component" value="Unassembled WGS sequence"/>
</dbReference>
<sequence>MAAKSGLGNGHDVDGPPQRKREYKEQCPDLIRAQKGAWFLPLSITNLTFRFLINSRVTTWLGKPWPCLYYYQLIPTRCVHSVHSPVLTDAPTAFVKRTRPRYKPNGFSASAQLSLAASRIARPPPHSSPVHQGPEPRRIR</sequence>
<gene>
    <name evidence="2" type="ORF">RirG_011120</name>
</gene>
<evidence type="ECO:0000256" key="1">
    <source>
        <dbReference type="SAM" id="MobiDB-lite"/>
    </source>
</evidence>
<dbReference type="EMBL" id="JEMT01007462">
    <property type="protein sequence ID" value="EXX78865.1"/>
    <property type="molecule type" value="Genomic_DNA"/>
</dbReference>
<comment type="caution">
    <text evidence="2">The sequence shown here is derived from an EMBL/GenBank/DDBJ whole genome shotgun (WGS) entry which is preliminary data.</text>
</comment>
<evidence type="ECO:0000313" key="3">
    <source>
        <dbReference type="Proteomes" id="UP000022910"/>
    </source>
</evidence>
<dbReference type="HOGENOM" id="CLU_1836205_0_0_1"/>
<name>A0A015KGT1_RHIIW</name>
<feature type="region of interest" description="Disordered" evidence="1">
    <location>
        <begin position="1"/>
        <end position="23"/>
    </location>
</feature>
<reference evidence="2 3" key="1">
    <citation type="submission" date="2014-02" db="EMBL/GenBank/DDBJ databases">
        <title>Single nucleus genome sequencing reveals high similarity among nuclei of an endomycorrhizal fungus.</title>
        <authorList>
            <person name="Lin K."/>
            <person name="Geurts R."/>
            <person name="Zhang Z."/>
            <person name="Limpens E."/>
            <person name="Saunders D.G."/>
            <person name="Mu D."/>
            <person name="Pang E."/>
            <person name="Cao H."/>
            <person name="Cha H."/>
            <person name="Lin T."/>
            <person name="Zhou Q."/>
            <person name="Shang Y."/>
            <person name="Li Y."/>
            <person name="Ivanov S."/>
            <person name="Sharma T."/>
            <person name="Velzen R.V."/>
            <person name="Ruijter N.D."/>
            <person name="Aanen D.K."/>
            <person name="Win J."/>
            <person name="Kamoun S."/>
            <person name="Bisseling T."/>
            <person name="Huang S."/>
        </authorList>
    </citation>
    <scope>NUCLEOTIDE SEQUENCE [LARGE SCALE GENOMIC DNA]</scope>
    <source>
        <strain evidence="3">DAOM197198w</strain>
    </source>
</reference>
<evidence type="ECO:0000313" key="2">
    <source>
        <dbReference type="EMBL" id="EXX78865.1"/>
    </source>
</evidence>
<proteinExistence type="predicted"/>
<feature type="compositionally biased region" description="Basic and acidic residues" evidence="1">
    <location>
        <begin position="11"/>
        <end position="23"/>
    </location>
</feature>
<dbReference type="AlphaFoldDB" id="A0A015KGT1"/>
<protein>
    <submittedName>
        <fullName evidence="2">Uncharacterized protein</fullName>
    </submittedName>
</protein>
<organism evidence="2 3">
    <name type="scientific">Rhizophagus irregularis (strain DAOM 197198w)</name>
    <name type="common">Glomus intraradices</name>
    <dbReference type="NCBI Taxonomy" id="1432141"/>
    <lineage>
        <taxon>Eukaryota</taxon>
        <taxon>Fungi</taxon>
        <taxon>Fungi incertae sedis</taxon>
        <taxon>Mucoromycota</taxon>
        <taxon>Glomeromycotina</taxon>
        <taxon>Glomeromycetes</taxon>
        <taxon>Glomerales</taxon>
        <taxon>Glomeraceae</taxon>
        <taxon>Rhizophagus</taxon>
    </lineage>
</organism>
<feature type="region of interest" description="Disordered" evidence="1">
    <location>
        <begin position="120"/>
        <end position="140"/>
    </location>
</feature>
<keyword evidence="3" id="KW-1185">Reference proteome</keyword>
<accession>A0A015KGT1</accession>